<dbReference type="InterPro" id="IPR010732">
    <property type="entry name" value="T6SS_TssG-like"/>
</dbReference>
<organism evidence="1 2">
    <name type="scientific">Lelliottia wanjuensis</name>
    <dbReference type="NCBI Taxonomy" id="3050585"/>
    <lineage>
        <taxon>Bacteria</taxon>
        <taxon>Pseudomonadati</taxon>
        <taxon>Pseudomonadota</taxon>
        <taxon>Gammaproteobacteria</taxon>
        <taxon>Enterobacterales</taxon>
        <taxon>Enterobacteriaceae</taxon>
        <taxon>Lelliottia</taxon>
    </lineage>
</organism>
<dbReference type="PANTHER" id="PTHR35564">
    <property type="match status" value="1"/>
</dbReference>
<accession>A0AAP4D2F3</accession>
<dbReference type="RefSeq" id="WP_285149195.1">
    <property type="nucleotide sequence ID" value="NZ_JASSOM010000046.1"/>
</dbReference>
<sequence>MNDAEDKKTLPPFWLDKEGNDQTARFNFYRFCQLLEKAGGKSLGTGFYPDSDPVRFRPDPHLGFPSGELKRTEIDPDNPDAPPTVRTKFLGLYGVDSPLPTAYIDDINQGREGADAMAAFLDIFNHRLMTQFYRIWKKYSYPATFEEGGTDKFSRSLMALTGVTHSRELPPSRLLAILPPMLHPTHTTEGVAAVIRSQAPNTQVKVIPHHPVWMPVAEKARLKIHGGMTLGERPILGDEVEDANYCMRIEMHTEDAEEAKGWMPCGQLRKDVFELLKTYLGCDYDASLHLTVPVRLLPRPRLGDPDLFSGYNIMLGLRDDNEDQMPQTMRMRVGKLRGKDFDEE</sequence>
<name>A0AAP4D2F3_9ENTR</name>
<dbReference type="NCBIfam" id="TIGR03347">
    <property type="entry name" value="VI_chp_1"/>
    <property type="match status" value="1"/>
</dbReference>
<dbReference type="Proteomes" id="UP001223214">
    <property type="component" value="Unassembled WGS sequence"/>
</dbReference>
<comment type="caution">
    <text evidence="1">The sequence shown here is derived from an EMBL/GenBank/DDBJ whole genome shotgun (WGS) entry which is preliminary data.</text>
</comment>
<proteinExistence type="predicted"/>
<dbReference type="EMBL" id="JASSOM010000046">
    <property type="protein sequence ID" value="MDK9362925.1"/>
    <property type="molecule type" value="Genomic_DNA"/>
</dbReference>
<protein>
    <submittedName>
        <fullName evidence="1">Type VI secretion system baseplate subunit TssG</fullName>
    </submittedName>
</protein>
<evidence type="ECO:0000313" key="2">
    <source>
        <dbReference type="Proteomes" id="UP001223214"/>
    </source>
</evidence>
<dbReference type="AlphaFoldDB" id="A0AAP4D2F3"/>
<dbReference type="PANTHER" id="PTHR35564:SF3">
    <property type="entry name" value="TYPE VI SECRETION SYSTEM BASEPLATE SUBUNIT TSSG"/>
    <property type="match status" value="1"/>
</dbReference>
<evidence type="ECO:0000313" key="1">
    <source>
        <dbReference type="EMBL" id="MDK9362925.1"/>
    </source>
</evidence>
<dbReference type="Pfam" id="PF06996">
    <property type="entry name" value="T6SS_TssG"/>
    <property type="match status" value="1"/>
</dbReference>
<gene>
    <name evidence="1" type="primary">tssG</name>
    <name evidence="1" type="ORF">QQF32_06925</name>
</gene>
<reference evidence="1 2" key="1">
    <citation type="submission" date="2023-06" db="EMBL/GenBank/DDBJ databases">
        <title>Identification and characterization of antibiotic-resistant Gram-negative bacteria.</title>
        <authorList>
            <person name="Cho G.-S."/>
            <person name="Lee J."/>
            <person name="Tai E."/>
            <person name="Jeong S."/>
            <person name="Kim I."/>
            <person name="Kim B.-E."/>
            <person name="Jeong M.-I."/>
            <person name="Oh K.-K."/>
            <person name="Franz C.M.A.P."/>
        </authorList>
    </citation>
    <scope>NUCLEOTIDE SEQUENCE [LARGE SCALE GENOMIC DNA]</scope>
    <source>
        <strain evidence="1 2">V106_12</strain>
    </source>
</reference>
<keyword evidence="2" id="KW-1185">Reference proteome</keyword>